<sequence>MAIFDDILEITSLGPLPDTIPIEKLATGRSEIRNRPLPYPNFLSSF</sequence>
<comment type="caution">
    <text evidence="1">The sequence shown here is derived from an EMBL/GenBank/DDBJ whole genome shotgun (WGS) entry which is preliminary data.</text>
</comment>
<evidence type="ECO:0000313" key="1">
    <source>
        <dbReference type="EMBL" id="MBC8176573.1"/>
    </source>
</evidence>
<dbReference type="Proteomes" id="UP000650524">
    <property type="component" value="Unassembled WGS sequence"/>
</dbReference>
<gene>
    <name evidence="1" type="ORF">H8E19_04135</name>
</gene>
<proteinExistence type="predicted"/>
<name>A0A8J6T7N0_9DELT</name>
<accession>A0A8J6T7N0</accession>
<dbReference type="AlphaFoldDB" id="A0A8J6T7N0"/>
<reference evidence="1 2" key="1">
    <citation type="submission" date="2020-08" db="EMBL/GenBank/DDBJ databases">
        <title>Bridging the membrane lipid divide: bacteria of the FCB group superphylum have the potential to synthesize archaeal ether lipids.</title>
        <authorList>
            <person name="Villanueva L."/>
            <person name="Von Meijenfeldt F.A.B."/>
            <person name="Westbye A.B."/>
            <person name="Yadav S."/>
            <person name="Hopmans E.C."/>
            <person name="Dutilh B.E."/>
            <person name="Sinninghe Damste J.S."/>
        </authorList>
    </citation>
    <scope>NUCLEOTIDE SEQUENCE [LARGE SCALE GENOMIC DNA]</scope>
    <source>
        <strain evidence="1">NIOZ-UU27</strain>
    </source>
</reference>
<evidence type="ECO:0000313" key="2">
    <source>
        <dbReference type="Proteomes" id="UP000650524"/>
    </source>
</evidence>
<organism evidence="1 2">
    <name type="scientific">Candidatus Desulfacyla euxinica</name>
    <dbReference type="NCBI Taxonomy" id="2841693"/>
    <lineage>
        <taxon>Bacteria</taxon>
        <taxon>Deltaproteobacteria</taxon>
        <taxon>Candidatus Desulfacyla</taxon>
    </lineage>
</organism>
<dbReference type="EMBL" id="JACNJD010000145">
    <property type="protein sequence ID" value="MBC8176573.1"/>
    <property type="molecule type" value="Genomic_DNA"/>
</dbReference>
<protein>
    <submittedName>
        <fullName evidence="1">Uncharacterized protein</fullName>
    </submittedName>
</protein>